<dbReference type="GO" id="GO:0046872">
    <property type="term" value="F:metal ion binding"/>
    <property type="evidence" value="ECO:0007669"/>
    <property type="project" value="UniProtKB-KW"/>
</dbReference>
<dbReference type="PROSITE" id="PS00584">
    <property type="entry name" value="PFKB_KINASES_2"/>
    <property type="match status" value="1"/>
</dbReference>
<dbReference type="InterPro" id="IPR002173">
    <property type="entry name" value="Carboh/pur_kinase_PfkB_CS"/>
</dbReference>
<feature type="domain" description="Carbohydrate kinase PfkB" evidence="12">
    <location>
        <begin position="1"/>
        <end position="294"/>
    </location>
</feature>
<keyword evidence="6" id="KW-0547">Nucleotide-binding</keyword>
<dbReference type="PANTHER" id="PTHR10584">
    <property type="entry name" value="SUGAR KINASE"/>
    <property type="match status" value="1"/>
</dbReference>
<keyword evidence="7" id="KW-0418">Kinase</keyword>
<evidence type="ECO:0000256" key="2">
    <source>
        <dbReference type="ARBA" id="ARBA00012035"/>
    </source>
</evidence>
<accession>A0A381U7C6</accession>
<dbReference type="SUPFAM" id="SSF53613">
    <property type="entry name" value="Ribokinase-like"/>
    <property type="match status" value="1"/>
</dbReference>
<keyword evidence="10" id="KW-0630">Potassium</keyword>
<dbReference type="CDD" id="cd01174">
    <property type="entry name" value="ribokinase"/>
    <property type="match status" value="1"/>
</dbReference>
<dbReference type="InterPro" id="IPR002139">
    <property type="entry name" value="Ribo/fructo_kinase"/>
</dbReference>
<gene>
    <name evidence="13" type="ORF">METZ01_LOCUS76984</name>
</gene>
<organism evidence="13">
    <name type="scientific">marine metagenome</name>
    <dbReference type="NCBI Taxonomy" id="408172"/>
    <lineage>
        <taxon>unclassified sequences</taxon>
        <taxon>metagenomes</taxon>
        <taxon>ecological metagenomes</taxon>
    </lineage>
</organism>
<keyword evidence="5" id="KW-0479">Metal-binding</keyword>
<dbReference type="PROSITE" id="PS00583">
    <property type="entry name" value="PFKB_KINASES_1"/>
    <property type="match status" value="1"/>
</dbReference>
<dbReference type="GO" id="GO:0004747">
    <property type="term" value="F:ribokinase activity"/>
    <property type="evidence" value="ECO:0007669"/>
    <property type="project" value="UniProtKB-EC"/>
</dbReference>
<reference evidence="13" key="1">
    <citation type="submission" date="2018-05" db="EMBL/GenBank/DDBJ databases">
        <authorList>
            <person name="Lanie J.A."/>
            <person name="Ng W.-L."/>
            <person name="Kazmierczak K.M."/>
            <person name="Andrzejewski T.M."/>
            <person name="Davidsen T.M."/>
            <person name="Wayne K.J."/>
            <person name="Tettelin H."/>
            <person name="Glass J.I."/>
            <person name="Rusch D."/>
            <person name="Podicherti R."/>
            <person name="Tsui H.-C.T."/>
            <person name="Winkler M.E."/>
        </authorList>
    </citation>
    <scope>NUCLEOTIDE SEQUENCE</scope>
</reference>
<evidence type="ECO:0000256" key="10">
    <source>
        <dbReference type="ARBA" id="ARBA00022958"/>
    </source>
</evidence>
<dbReference type="AlphaFoldDB" id="A0A381U7C6"/>
<dbReference type="GO" id="GO:0005524">
    <property type="term" value="F:ATP binding"/>
    <property type="evidence" value="ECO:0007669"/>
    <property type="project" value="UniProtKB-KW"/>
</dbReference>
<evidence type="ECO:0000256" key="5">
    <source>
        <dbReference type="ARBA" id="ARBA00022723"/>
    </source>
</evidence>
<dbReference type="GO" id="GO:0005829">
    <property type="term" value="C:cytosol"/>
    <property type="evidence" value="ECO:0007669"/>
    <property type="project" value="TreeGrafter"/>
</dbReference>
<evidence type="ECO:0000256" key="11">
    <source>
        <dbReference type="ARBA" id="ARBA00023277"/>
    </source>
</evidence>
<evidence type="ECO:0000256" key="1">
    <source>
        <dbReference type="ARBA" id="ARBA00010688"/>
    </source>
</evidence>
<keyword evidence="4" id="KW-0808">Transferase</keyword>
<evidence type="ECO:0000256" key="6">
    <source>
        <dbReference type="ARBA" id="ARBA00022741"/>
    </source>
</evidence>
<evidence type="ECO:0000256" key="8">
    <source>
        <dbReference type="ARBA" id="ARBA00022840"/>
    </source>
</evidence>
<evidence type="ECO:0000256" key="4">
    <source>
        <dbReference type="ARBA" id="ARBA00022679"/>
    </source>
</evidence>
<proteinExistence type="inferred from homology"/>
<evidence type="ECO:0000256" key="7">
    <source>
        <dbReference type="ARBA" id="ARBA00022777"/>
    </source>
</evidence>
<keyword evidence="11" id="KW-0119">Carbohydrate metabolism</keyword>
<evidence type="ECO:0000259" key="12">
    <source>
        <dbReference type="Pfam" id="PF00294"/>
    </source>
</evidence>
<dbReference type="InterPro" id="IPR011877">
    <property type="entry name" value="Ribokinase"/>
</dbReference>
<evidence type="ECO:0000256" key="9">
    <source>
        <dbReference type="ARBA" id="ARBA00022842"/>
    </source>
</evidence>
<dbReference type="Pfam" id="PF00294">
    <property type="entry name" value="PfkB"/>
    <property type="match status" value="1"/>
</dbReference>
<keyword evidence="8" id="KW-0067">ATP-binding</keyword>
<dbReference type="HAMAP" id="MF_01987">
    <property type="entry name" value="Ribokinase"/>
    <property type="match status" value="1"/>
</dbReference>
<dbReference type="EC" id="2.7.1.15" evidence="2"/>
<name>A0A381U7C6_9ZZZZ</name>
<comment type="similarity">
    <text evidence="1">Belongs to the carbohydrate kinase PfkB family.</text>
</comment>
<dbReference type="PRINTS" id="PR00990">
    <property type="entry name" value="RIBOKINASE"/>
</dbReference>
<dbReference type="EMBL" id="UINC01005879">
    <property type="protein sequence ID" value="SVA24130.1"/>
    <property type="molecule type" value="Genomic_DNA"/>
</dbReference>
<dbReference type="InterPro" id="IPR029056">
    <property type="entry name" value="Ribokinase-like"/>
</dbReference>
<dbReference type="Gene3D" id="3.40.1190.20">
    <property type="match status" value="1"/>
</dbReference>
<dbReference type="GO" id="GO:0006014">
    <property type="term" value="P:D-ribose metabolic process"/>
    <property type="evidence" value="ECO:0007669"/>
    <property type="project" value="InterPro"/>
</dbReference>
<protein>
    <recommendedName>
        <fullName evidence="3">Ribokinase</fullName>
        <ecNumber evidence="2">2.7.1.15</ecNumber>
    </recommendedName>
</protein>
<evidence type="ECO:0000256" key="3">
    <source>
        <dbReference type="ARBA" id="ARBA00016943"/>
    </source>
</evidence>
<evidence type="ECO:0000313" key="13">
    <source>
        <dbReference type="EMBL" id="SVA24130.1"/>
    </source>
</evidence>
<dbReference type="InterPro" id="IPR011611">
    <property type="entry name" value="PfkB_dom"/>
</dbReference>
<sequence length="310" mass="33644">MSEILVFGGVNLDQVVYLPRAPKEGETLEGKSVQTFLGGKGANQAVALSRLGASVSFVGNVGQDSFGKELTLELSNEGLDLSMLGVAQEKTGTAFINVFNNSDNQIIYVPGANQFTNHKQVPKESLEEAKIVVSQMEVNSEEVEQLFVNSKENNCLTILNVAPFRKPSDLLISNTDILVFNELEFRLFVGIETSERLEMDDLKRKLDSISISIKSSLIITLGERGLVYFEDKDMNYIKGHEVEAIDTVGSGDCFVGALSFSLLKGKSLKESCEFANKSAAISVTRKGAAASMPTIDEVENLKGAISTLDN</sequence>
<keyword evidence="9" id="KW-0460">Magnesium</keyword>
<dbReference type="PANTHER" id="PTHR10584:SF166">
    <property type="entry name" value="RIBOKINASE"/>
    <property type="match status" value="1"/>
</dbReference>